<feature type="chain" id="PRO_5003138373" evidence="3">
    <location>
        <begin position="21"/>
        <end position="992"/>
    </location>
</feature>
<dbReference type="EMBL" id="AEEI01000061">
    <property type="protein sequence ID" value="EFM00841.1"/>
    <property type="molecule type" value="Genomic_DNA"/>
</dbReference>
<keyword evidence="5" id="KW-1185">Reference proteome</keyword>
<dbReference type="InterPro" id="IPR032675">
    <property type="entry name" value="LRR_dom_sf"/>
</dbReference>
<proteinExistence type="predicted"/>
<comment type="caution">
    <text evidence="4">The sequence shown here is derived from an EMBL/GenBank/DDBJ whole genome shotgun (WGS) entry which is preliminary data.</text>
</comment>
<gene>
    <name evidence="4" type="ORF">HMPREF0658_2112</name>
</gene>
<dbReference type="InterPro" id="IPR052574">
    <property type="entry name" value="CDIRP"/>
</dbReference>
<reference evidence="4" key="1">
    <citation type="submission" date="2010-07" db="EMBL/GenBank/DDBJ databases">
        <authorList>
            <person name="Muzny D."/>
            <person name="Qin X."/>
            <person name="Deng J."/>
            <person name="Jiang H."/>
            <person name="Liu Y."/>
            <person name="Qu J."/>
            <person name="Song X.-Z."/>
            <person name="Zhang L."/>
            <person name="Thornton R."/>
            <person name="Coyle M."/>
            <person name="Francisco L."/>
            <person name="Jackson L."/>
            <person name="Javaid M."/>
            <person name="Korchina V."/>
            <person name="Kovar C."/>
            <person name="Mata R."/>
            <person name="Mathew T."/>
            <person name="Ngo R."/>
            <person name="Nguyen L."/>
            <person name="Nguyen N."/>
            <person name="Okwuonu G."/>
            <person name="Ongeri F."/>
            <person name="Pham C."/>
            <person name="Simmons D."/>
            <person name="Wilczek-Boney K."/>
            <person name="Hale W."/>
            <person name="Jakkamsetti A."/>
            <person name="Pham P."/>
            <person name="Ruth R."/>
            <person name="San Lucas F."/>
            <person name="Warren J."/>
            <person name="Zhang J."/>
            <person name="Zhao Z."/>
            <person name="Zhou C."/>
            <person name="Zhu D."/>
            <person name="Lee S."/>
            <person name="Bess C."/>
            <person name="Blankenburg K."/>
            <person name="Forbes L."/>
            <person name="Fu Q."/>
            <person name="Gubbala S."/>
            <person name="Hirani K."/>
            <person name="Jayaseelan J.C."/>
            <person name="Lara F."/>
            <person name="Munidasa M."/>
            <person name="Palculict T."/>
            <person name="Patil S."/>
            <person name="Pu L.-L."/>
            <person name="Saada N."/>
            <person name="Tang L."/>
            <person name="Weissenberger G."/>
            <person name="Zhu Y."/>
            <person name="Hemphill L."/>
            <person name="Shang Y."/>
            <person name="Youmans B."/>
            <person name="Ayvaz T."/>
            <person name="Ross M."/>
            <person name="Santibanez J."/>
            <person name="Aqrawi P."/>
            <person name="Gross S."/>
            <person name="Joshi V."/>
            <person name="Fowler G."/>
            <person name="Nazareth L."/>
            <person name="Reid J."/>
            <person name="Worley K."/>
            <person name="Petrosino J."/>
            <person name="Highlander S."/>
            <person name="Gibbs R."/>
        </authorList>
    </citation>
    <scope>NUCLEOTIDE SEQUENCE [LARGE SCALE GENOMIC DNA]</scope>
    <source>
        <strain evidence="4">DSM 16973</strain>
    </source>
</reference>
<dbReference type="GO" id="GO:0035591">
    <property type="term" value="F:signaling adaptor activity"/>
    <property type="evidence" value="ECO:0007669"/>
    <property type="project" value="TreeGrafter"/>
</dbReference>
<dbReference type="HOGENOM" id="CLU_300129_0_0_10"/>
<name>E0NVA7_9BACT</name>
<protein>
    <submittedName>
        <fullName evidence="4">Leucine Rich Repeat protein</fullName>
    </submittedName>
</protein>
<evidence type="ECO:0000256" key="2">
    <source>
        <dbReference type="ARBA" id="ARBA00022737"/>
    </source>
</evidence>
<sequence length="992" mass="107467">MKKLLFSFLLTCLSVGHVMADEGKVVIATAIPTGENLTVRVTRMNDADKVYVDWGDGTIKEAQLEGWSSSKKCTGKLLSDTVRVYGDFKELEVSESKVSYLKLSAQPHLINLDMHKNELTYDGLDLSGAPNLENINLNNNSIVRLDLRLFTKLSIFSINHNPTLTTVLFANGSTALTNIDMSDCDVTHFYPVSLPNLKYLNLANDNLSELELNTNYPELRDIDVTGSQWMEAIDVTCQAKLEKLSIGKTSIKELNLVNNTELIALNAPHTALTKLDLTTNKVLTTLILNSTKIERLVLAHLPNLQYINVDSTLIQRLDLSHQRFLRDVSARATGIQFLDMHGAIGTNRLRKLDIRNCENMTAQSLNFTFMAMPVHTGASYGKNVFIAGSHGEHAKTELLKYDEDNYYKVDVEGDGTAPMDSISITALAADNGTYTLSQVINGGSYDTWGDITAKALPGFPIRVKSTPAAGMEFVGVEINGKLYADSIFVVSAAATVKPVFKATGNNNAIVLKVPSGKEQQYFLSADTDDTEIQIDWGNGEKETVVLRATPTLVKGTTAGTTVTIYGAVTGADISSYPGVSIDNRITSIDLSRNTNLRSLQTYMNRIGSIDVSRLSALETLDCAYGDLEALDVSNNPKLTTLRAYGNHIESLNLANATGLLHLDMKNNWLTALDVSHNKKLTFLNLNHNEISQIDVRDMADLAQLDVSNNNLNVLNVDNNMHLTELHTANNKLTQLNLSHNPLLATLSVEGNKLISLDLTGHDKLAYLNVGGNSWDACTLNDLYYSLSQYPKTGDESKPRGNTLYAKGDKADSYNDAEHAESAIAVAKGWKVNYEGDGSGCTMAYITVATAENGTVKIFTTTDTEVLSGTKVAKNTVLVAKSTPAAGYALVSATANGQPLDNDGQFIVTEATTVAATFTISSGINDAKGSTFTAMGGAGELTFLATTPTDVRVFTAGGKLMFTGMVNNRYTLSLPAGVYIVKTQGVAKAIAVR</sequence>
<dbReference type="PANTHER" id="PTHR47566">
    <property type="match status" value="1"/>
</dbReference>
<dbReference type="AlphaFoldDB" id="E0NVA7"/>
<keyword evidence="3" id="KW-0732">Signal</keyword>
<evidence type="ECO:0000313" key="4">
    <source>
        <dbReference type="EMBL" id="EFM00841.1"/>
    </source>
</evidence>
<dbReference type="Gene3D" id="3.80.10.10">
    <property type="entry name" value="Ribonuclease Inhibitor"/>
    <property type="match status" value="3"/>
</dbReference>
<evidence type="ECO:0000313" key="5">
    <source>
        <dbReference type="Proteomes" id="UP000004394"/>
    </source>
</evidence>
<organism evidence="4 5">
    <name type="scientific">Hoylesella marshii DSM 16973 = JCM 13450</name>
    <dbReference type="NCBI Taxonomy" id="862515"/>
    <lineage>
        <taxon>Bacteria</taxon>
        <taxon>Pseudomonadati</taxon>
        <taxon>Bacteroidota</taxon>
        <taxon>Bacteroidia</taxon>
        <taxon>Bacteroidales</taxon>
        <taxon>Prevotellaceae</taxon>
        <taxon>Hoylesella</taxon>
    </lineage>
</organism>
<dbReference type="STRING" id="862515.HMPREF0658_2112"/>
<dbReference type="Proteomes" id="UP000004394">
    <property type="component" value="Unassembled WGS sequence"/>
</dbReference>
<feature type="signal peptide" evidence="3">
    <location>
        <begin position="1"/>
        <end position="20"/>
    </location>
</feature>
<keyword evidence="1" id="KW-0433">Leucine-rich repeat</keyword>
<dbReference type="eggNOG" id="COG4886">
    <property type="taxonomic scope" value="Bacteria"/>
</dbReference>
<dbReference type="PANTHER" id="PTHR47566:SF1">
    <property type="entry name" value="PROTEIN NUD1"/>
    <property type="match status" value="1"/>
</dbReference>
<dbReference type="BioCyc" id="PMAR862515-HMP:GMOO-2143-MONOMER"/>
<dbReference type="RefSeq" id="WP_006950465.1">
    <property type="nucleotide sequence ID" value="NZ_GL397214.1"/>
</dbReference>
<dbReference type="SUPFAM" id="SSF52058">
    <property type="entry name" value="L domain-like"/>
    <property type="match status" value="2"/>
</dbReference>
<evidence type="ECO:0000256" key="3">
    <source>
        <dbReference type="SAM" id="SignalP"/>
    </source>
</evidence>
<accession>E0NVA7</accession>
<evidence type="ECO:0000256" key="1">
    <source>
        <dbReference type="ARBA" id="ARBA00022614"/>
    </source>
</evidence>
<keyword evidence="2" id="KW-0677">Repeat</keyword>